<sequence>MDIKKIQTKIKSGEYEISYHAEKERYAEDIDIHDLETAILNGEILEEYVHDPRGPSCLILGYSKGRPIHIVCGYTKTGWIRIITVYIPKAPKWIDEKTRAKGEKNGS</sequence>
<evidence type="ECO:0000313" key="1">
    <source>
        <dbReference type="EMBL" id="AMM40897.1"/>
    </source>
</evidence>
<dbReference type="AlphaFoldDB" id="A0A7U4QK87"/>
<evidence type="ECO:0008006" key="3">
    <source>
        <dbReference type="Google" id="ProtNLM"/>
    </source>
</evidence>
<dbReference type="EMBL" id="CP013015">
    <property type="protein sequence ID" value="AMM40897.1"/>
    <property type="molecule type" value="Genomic_DNA"/>
</dbReference>
<organism evidence="1 2">
    <name type="scientific">Desulfofervidus auxilii</name>
    <dbReference type="NCBI Taxonomy" id="1621989"/>
    <lineage>
        <taxon>Bacteria</taxon>
        <taxon>Pseudomonadati</taxon>
        <taxon>Thermodesulfobacteriota</taxon>
        <taxon>Candidatus Desulfofervidia</taxon>
        <taxon>Candidatus Desulfofervidales</taxon>
        <taxon>Candidatus Desulfofervidaceae</taxon>
        <taxon>Candidatus Desulfofervidus</taxon>
    </lineage>
</organism>
<dbReference type="OrthoDB" id="9791640at2"/>
<dbReference type="Proteomes" id="UP000070560">
    <property type="component" value="Chromosome"/>
</dbReference>
<evidence type="ECO:0000313" key="2">
    <source>
        <dbReference type="Proteomes" id="UP000070560"/>
    </source>
</evidence>
<gene>
    <name evidence="1" type="ORF">HS1_001093</name>
</gene>
<dbReference type="InterPro" id="IPR025354">
    <property type="entry name" value="DUF4258"/>
</dbReference>
<dbReference type="Pfam" id="PF14076">
    <property type="entry name" value="DUF4258"/>
    <property type="match status" value="1"/>
</dbReference>
<reference evidence="1 2" key="1">
    <citation type="submission" date="2015-10" db="EMBL/GenBank/DDBJ databases">
        <title>Candidatus Desulfofervidus auxilii, a hydrogenotrophic sulfate-reducing bacterium involved in the thermophilic anaerobic oxidation of methane.</title>
        <authorList>
            <person name="Krukenberg V."/>
            <person name="Richter M."/>
            <person name="Wegener G."/>
        </authorList>
    </citation>
    <scope>NUCLEOTIDE SEQUENCE [LARGE SCALE GENOMIC DNA]</scope>
    <source>
        <strain evidence="1 2">HS1</strain>
    </source>
</reference>
<accession>A0A7U4QK87</accession>
<protein>
    <recommendedName>
        <fullName evidence="3">DUF4258 domain-containing protein</fullName>
    </recommendedName>
</protein>
<dbReference type="KEGG" id="daw:HS1_001093"/>
<name>A0A7U4QK87_DESA2</name>
<proteinExistence type="predicted"/>
<dbReference type="RefSeq" id="WP_066062069.1">
    <property type="nucleotide sequence ID" value="NZ_CP013015.1"/>
</dbReference>
<keyword evidence="2" id="KW-1185">Reference proteome</keyword>